<dbReference type="Proteomes" id="UP000473325">
    <property type="component" value="Unassembled WGS sequence"/>
</dbReference>
<feature type="transmembrane region" description="Helical" evidence="1">
    <location>
        <begin position="122"/>
        <end position="139"/>
    </location>
</feature>
<gene>
    <name evidence="2" type="ORF">GRQ65_19600</name>
</gene>
<feature type="transmembrane region" description="Helical" evidence="1">
    <location>
        <begin position="166"/>
        <end position="184"/>
    </location>
</feature>
<feature type="transmembrane region" description="Helical" evidence="1">
    <location>
        <begin position="65"/>
        <end position="85"/>
    </location>
</feature>
<dbReference type="RefSeq" id="WP_160879670.1">
    <property type="nucleotide sequence ID" value="NZ_WUEK01000014.1"/>
</dbReference>
<keyword evidence="1" id="KW-0812">Transmembrane</keyword>
<dbReference type="EMBL" id="WUEK01000014">
    <property type="protein sequence ID" value="MXG91751.1"/>
    <property type="molecule type" value="Genomic_DNA"/>
</dbReference>
<evidence type="ECO:0000256" key="1">
    <source>
        <dbReference type="SAM" id="Phobius"/>
    </source>
</evidence>
<organism evidence="2 3">
    <name type="scientific">Nocardioides flavescens</name>
    <dbReference type="NCBI Taxonomy" id="2691959"/>
    <lineage>
        <taxon>Bacteria</taxon>
        <taxon>Bacillati</taxon>
        <taxon>Actinomycetota</taxon>
        <taxon>Actinomycetes</taxon>
        <taxon>Propionibacteriales</taxon>
        <taxon>Nocardioidaceae</taxon>
        <taxon>Nocardioides</taxon>
    </lineage>
</organism>
<dbReference type="AlphaFoldDB" id="A0A6L7F3G4"/>
<accession>A0A6L7F3G4</accession>
<feature type="transmembrane region" description="Helical" evidence="1">
    <location>
        <begin position="38"/>
        <end position="58"/>
    </location>
</feature>
<keyword evidence="1" id="KW-1133">Transmembrane helix</keyword>
<evidence type="ECO:0000313" key="3">
    <source>
        <dbReference type="Proteomes" id="UP000473325"/>
    </source>
</evidence>
<protein>
    <recommendedName>
        <fullName evidence="4">DUF2238 domain-containing protein</fullName>
    </recommendedName>
</protein>
<feature type="transmembrane region" description="Helical" evidence="1">
    <location>
        <begin position="97"/>
        <end position="115"/>
    </location>
</feature>
<comment type="caution">
    <text evidence="2">The sequence shown here is derived from an EMBL/GenBank/DDBJ whole genome shotgun (WGS) entry which is preliminary data.</text>
</comment>
<proteinExistence type="predicted"/>
<keyword evidence="1" id="KW-0472">Membrane</keyword>
<reference evidence="2 3" key="1">
    <citation type="submission" date="2019-12" db="EMBL/GenBank/DDBJ databases">
        <authorList>
            <person name="Kun Z."/>
        </authorList>
    </citation>
    <scope>NUCLEOTIDE SEQUENCE [LARGE SCALE GENOMIC DNA]</scope>
    <source>
        <strain evidence="2 3">YIM 123512</strain>
    </source>
</reference>
<keyword evidence="3" id="KW-1185">Reference proteome</keyword>
<evidence type="ECO:0000313" key="2">
    <source>
        <dbReference type="EMBL" id="MXG91751.1"/>
    </source>
</evidence>
<sequence length="192" mass="20592">MARHRGVWFPGLVLLATLALLVAAVVVGGPQFDDKGWGVRLVAYPALMLVAPLVWALARRSGPPPYAAFGLIMLPFLSDTAANWLDLFRSVGWWDDASHFAHWALLSAGLGLLVAPSVRPRWVLVPLVAGTGSVLALAWELGEYALFIRTGKEAGGAYRDTLGDETLGTLGSLLAGFVVAWWATRRSVASSR</sequence>
<evidence type="ECO:0008006" key="4">
    <source>
        <dbReference type="Google" id="ProtNLM"/>
    </source>
</evidence>
<name>A0A6L7F3G4_9ACTN</name>